<feature type="transmembrane region" description="Helical" evidence="1">
    <location>
        <begin position="86"/>
        <end position="105"/>
    </location>
</feature>
<keyword evidence="3" id="KW-1185">Reference proteome</keyword>
<protein>
    <submittedName>
        <fullName evidence="2">Uncharacterized protein</fullName>
    </submittedName>
</protein>
<accession>A0A2T0KPG5</accession>
<dbReference type="RefSeq" id="WP_146168964.1">
    <property type="nucleotide sequence ID" value="NZ_BOMO01000024.1"/>
</dbReference>
<evidence type="ECO:0000313" key="3">
    <source>
        <dbReference type="Proteomes" id="UP000239415"/>
    </source>
</evidence>
<reference evidence="2 3" key="1">
    <citation type="submission" date="2018-03" db="EMBL/GenBank/DDBJ databases">
        <title>Genomic Encyclopedia of Archaeal and Bacterial Type Strains, Phase II (KMG-II): from individual species to whole genera.</title>
        <authorList>
            <person name="Goeker M."/>
        </authorList>
    </citation>
    <scope>NUCLEOTIDE SEQUENCE [LARGE SCALE GENOMIC DNA]</scope>
    <source>
        <strain evidence="2 3">DSM 43146</strain>
    </source>
</reference>
<feature type="transmembrane region" description="Helical" evidence="1">
    <location>
        <begin position="111"/>
        <end position="134"/>
    </location>
</feature>
<evidence type="ECO:0000313" key="2">
    <source>
        <dbReference type="EMBL" id="PRX25620.1"/>
    </source>
</evidence>
<proteinExistence type="predicted"/>
<dbReference type="EMBL" id="PVMZ01000001">
    <property type="protein sequence ID" value="PRX25620.1"/>
    <property type="molecule type" value="Genomic_DNA"/>
</dbReference>
<name>A0A2T0KPG5_9ACTN</name>
<organism evidence="2 3">
    <name type="scientific">Actinoplanes italicus</name>
    <dbReference type="NCBI Taxonomy" id="113567"/>
    <lineage>
        <taxon>Bacteria</taxon>
        <taxon>Bacillati</taxon>
        <taxon>Actinomycetota</taxon>
        <taxon>Actinomycetes</taxon>
        <taxon>Micromonosporales</taxon>
        <taxon>Micromonosporaceae</taxon>
        <taxon>Actinoplanes</taxon>
    </lineage>
</organism>
<keyword evidence="1" id="KW-1133">Transmembrane helix</keyword>
<keyword evidence="1" id="KW-0812">Transmembrane</keyword>
<keyword evidence="1" id="KW-0472">Membrane</keyword>
<evidence type="ECO:0000256" key="1">
    <source>
        <dbReference type="SAM" id="Phobius"/>
    </source>
</evidence>
<sequence length="156" mass="16811">MSRRVRRGPRTRRATFRHRRPAAPGRFVATAAVPARPVLEEMVALPAPVASHPPTPLGGGDYPCRCWTCRQAWQPHDVRRRTWKHAFWWSVLCGSWAAVTGVVAVQGWRMLGPASICLPLILAVVLAGLVLVAVGDVKETAAGPAPDGAGPMQLGL</sequence>
<dbReference type="AlphaFoldDB" id="A0A2T0KPG5"/>
<gene>
    <name evidence="2" type="ORF">CLV67_101337</name>
</gene>
<dbReference type="Proteomes" id="UP000239415">
    <property type="component" value="Unassembled WGS sequence"/>
</dbReference>
<comment type="caution">
    <text evidence="2">The sequence shown here is derived from an EMBL/GenBank/DDBJ whole genome shotgun (WGS) entry which is preliminary data.</text>
</comment>